<keyword evidence="4" id="KW-0175">Coiled coil</keyword>
<evidence type="ECO:0000256" key="4">
    <source>
        <dbReference type="SAM" id="Coils"/>
    </source>
</evidence>
<evidence type="ECO:0000256" key="1">
    <source>
        <dbReference type="ARBA" id="ARBA00010923"/>
    </source>
</evidence>
<keyword evidence="3" id="KW-0238">DNA-binding</keyword>
<dbReference type="EMBL" id="FMUQ01000002">
    <property type="protein sequence ID" value="SCX75047.1"/>
    <property type="molecule type" value="Genomic_DNA"/>
</dbReference>
<dbReference type="SUPFAM" id="SSF116734">
    <property type="entry name" value="DNA methylase specificity domain"/>
    <property type="match status" value="2"/>
</dbReference>
<protein>
    <submittedName>
        <fullName evidence="6">Type I restriction enzyme, S subunit</fullName>
    </submittedName>
</protein>
<keyword evidence="7" id="KW-1185">Reference proteome</keyword>
<dbReference type="PANTHER" id="PTHR30408:SF12">
    <property type="entry name" value="TYPE I RESTRICTION ENZYME MJAVIII SPECIFICITY SUBUNIT"/>
    <property type="match status" value="1"/>
</dbReference>
<name>A0A1G5AAZ1_9PAST</name>
<proteinExistence type="inferred from homology"/>
<feature type="domain" description="Type I restriction modification DNA specificity" evidence="5">
    <location>
        <begin position="7"/>
        <end position="176"/>
    </location>
</feature>
<comment type="similarity">
    <text evidence="1">Belongs to the type-I restriction system S methylase family.</text>
</comment>
<dbReference type="Pfam" id="PF01420">
    <property type="entry name" value="Methylase_S"/>
    <property type="match status" value="2"/>
</dbReference>
<sequence>MSKLLSGWKFELLDNLAIRGSGHTPSKSVKEYWNGGIKWISLADSSKLDKGLIFETDKKISELGIKNSSAVLHSEGTVVLSRDAGVGKSAIMAESMAVSQHFITWTCDDIKLNNWFLYYTLQNRKREFETQAVGSTIKTIGLPYFKKLKIKCPPINEQRKIAETLSTWDNAIQATESLITNSQQQKKALMQMLLSGEKRVGGFSEEWIQAKLQELAKISKGAQLNKDTLAEIGMYPVINGGIDPSGYTDKFNSVKDTITISEGGNSCGYIAFQKQDFWCGGHCYTLNDVKIDVSFLYQLLKANEESIMRLRVGSGLPNIQKKSLENFVLRYPQNKEEQQKIAEILTAADQEIETLQQKLECLKLEKQALMQRLL</sequence>
<feature type="domain" description="Type I restriction modification DNA specificity" evidence="5">
    <location>
        <begin position="205"/>
        <end position="360"/>
    </location>
</feature>
<evidence type="ECO:0000313" key="6">
    <source>
        <dbReference type="EMBL" id="SCX75047.1"/>
    </source>
</evidence>
<reference evidence="6 7" key="1">
    <citation type="submission" date="2016-10" db="EMBL/GenBank/DDBJ databases">
        <authorList>
            <person name="Varghese N."/>
            <person name="Submissions S."/>
        </authorList>
    </citation>
    <scope>NUCLEOTIDE SEQUENCE [LARGE SCALE GENOMIC DNA]</scope>
    <source>
        <strain evidence="6 7">DSM 22022</strain>
    </source>
</reference>
<evidence type="ECO:0000313" key="7">
    <source>
        <dbReference type="Proteomes" id="UP000199588"/>
    </source>
</evidence>
<keyword evidence="2" id="KW-0680">Restriction system</keyword>
<feature type="coiled-coil region" evidence="4">
    <location>
        <begin position="345"/>
        <end position="372"/>
    </location>
</feature>
<dbReference type="Gene3D" id="3.90.220.20">
    <property type="entry name" value="DNA methylase specificity domains"/>
    <property type="match status" value="2"/>
</dbReference>
<gene>
    <name evidence="6" type="ORF">SAMN02910354_00081</name>
</gene>
<comment type="caution">
    <text evidence="6">The sequence shown here is derived from an EMBL/GenBank/DDBJ whole genome shotgun (WGS) entry which is preliminary data.</text>
</comment>
<evidence type="ECO:0000256" key="3">
    <source>
        <dbReference type="ARBA" id="ARBA00023125"/>
    </source>
</evidence>
<accession>A0A1G5AAZ1</accession>
<dbReference type="Proteomes" id="UP000199588">
    <property type="component" value="Unassembled WGS sequence"/>
</dbReference>
<dbReference type="CDD" id="cd17248">
    <property type="entry name" value="RMtype1_S_AmiI-TRD2-CR2_like"/>
    <property type="match status" value="1"/>
</dbReference>
<dbReference type="InterPro" id="IPR052021">
    <property type="entry name" value="Type-I_RS_S_subunit"/>
</dbReference>
<dbReference type="InterPro" id="IPR044946">
    <property type="entry name" value="Restrct_endonuc_typeI_TRD_sf"/>
</dbReference>
<evidence type="ECO:0000256" key="2">
    <source>
        <dbReference type="ARBA" id="ARBA00022747"/>
    </source>
</evidence>
<dbReference type="InterPro" id="IPR000055">
    <property type="entry name" value="Restrct_endonuc_typeI_TRD"/>
</dbReference>
<organism evidence="6 7">
    <name type="scientific">Basfia succiniciproducens</name>
    <dbReference type="NCBI Taxonomy" id="653940"/>
    <lineage>
        <taxon>Bacteria</taxon>
        <taxon>Pseudomonadati</taxon>
        <taxon>Pseudomonadota</taxon>
        <taxon>Gammaproteobacteria</taxon>
        <taxon>Pasteurellales</taxon>
        <taxon>Pasteurellaceae</taxon>
        <taxon>Basfia</taxon>
    </lineage>
</organism>
<dbReference type="CDD" id="cd17291">
    <property type="entry name" value="RMtype1_S_MgeORF438P-TRD-CR_like"/>
    <property type="match status" value="1"/>
</dbReference>
<evidence type="ECO:0000259" key="5">
    <source>
        <dbReference type="Pfam" id="PF01420"/>
    </source>
</evidence>
<dbReference type="PANTHER" id="PTHR30408">
    <property type="entry name" value="TYPE-1 RESTRICTION ENZYME ECOKI SPECIFICITY PROTEIN"/>
    <property type="match status" value="1"/>
</dbReference>
<dbReference type="Gene3D" id="1.10.287.1120">
    <property type="entry name" value="Bipartite methylase S protein"/>
    <property type="match status" value="1"/>
</dbReference>
<dbReference type="RefSeq" id="WP_090653604.1">
    <property type="nucleotide sequence ID" value="NZ_CP015031.1"/>
</dbReference>